<dbReference type="EMBL" id="CP095075">
    <property type="protein sequence ID" value="UOR12866.1"/>
    <property type="molecule type" value="Genomic_DNA"/>
</dbReference>
<dbReference type="InterPro" id="IPR052729">
    <property type="entry name" value="Acyl/Acetyltrans_Enzymes"/>
</dbReference>
<sequence>MRKIKSKEISLERLYKNDIPCIIALSQSIGWDYDYREISTVMSAGKVFGHKRNDHVVSCGALITYDTELASIGMIIVDQNHRGLGLGRQVTQVCVNNSTGINPVMLIATPEGKFLYERMGFKIVDHVHKLLVDNYKKLAVTQENHKVDRLRKNEITKVIQLDQGAFGDSRSRFLRERINQSHECLILKDQKNEMIGYGLSVLGPVNLILGPIVAPSSKAASLLINELSKNHNGKLRIDVPSGQDDFLHFLKAAGFDQVSQPPIMMLNAESIPKRNNHLYGIAAQVFG</sequence>
<protein>
    <submittedName>
        <fullName evidence="2">GNAT family N-acetyltransferase</fullName>
        <ecNumber evidence="2">2.3.1.-</ecNumber>
    </submittedName>
</protein>
<keyword evidence="2" id="KW-0808">Transferase</keyword>
<feature type="domain" description="N-acetyltransferase" evidence="1">
    <location>
        <begin position="9"/>
        <end position="141"/>
    </location>
</feature>
<dbReference type="SUPFAM" id="SSF55729">
    <property type="entry name" value="Acyl-CoA N-acyltransferases (Nat)"/>
    <property type="match status" value="1"/>
</dbReference>
<dbReference type="Proteomes" id="UP000830326">
    <property type="component" value="Chromosome"/>
</dbReference>
<dbReference type="InterPro" id="IPR000182">
    <property type="entry name" value="GNAT_dom"/>
</dbReference>
<dbReference type="Gene3D" id="3.40.630.90">
    <property type="match status" value="1"/>
</dbReference>
<evidence type="ECO:0000313" key="3">
    <source>
        <dbReference type="Proteomes" id="UP000830326"/>
    </source>
</evidence>
<accession>A0ABY4HD92</accession>
<dbReference type="GO" id="GO:0016746">
    <property type="term" value="F:acyltransferase activity"/>
    <property type="evidence" value="ECO:0007669"/>
    <property type="project" value="UniProtKB-KW"/>
</dbReference>
<evidence type="ECO:0000259" key="1">
    <source>
        <dbReference type="PROSITE" id="PS51186"/>
    </source>
</evidence>
<dbReference type="InterPro" id="IPR016181">
    <property type="entry name" value="Acyl_CoA_acyltransferase"/>
</dbReference>
<dbReference type="PANTHER" id="PTHR47237:SF2">
    <property type="entry name" value="BLL4206 PROTEIN"/>
    <property type="match status" value="1"/>
</dbReference>
<gene>
    <name evidence="2" type="ORF">MUO15_04980</name>
</gene>
<evidence type="ECO:0000313" key="2">
    <source>
        <dbReference type="EMBL" id="UOR12866.1"/>
    </source>
</evidence>
<dbReference type="InterPro" id="IPR041496">
    <property type="entry name" value="YitH/HolE_GNAT"/>
</dbReference>
<dbReference type="RefSeq" id="WP_245033984.1">
    <property type="nucleotide sequence ID" value="NZ_CP095075.1"/>
</dbReference>
<proteinExistence type="predicted"/>
<name>A0ABY4HD92_9BACI</name>
<dbReference type="Pfam" id="PF18014">
    <property type="entry name" value="Acetyltransf_18"/>
    <property type="match status" value="1"/>
</dbReference>
<organism evidence="2 3">
    <name type="scientific">Halobacillus amylolyticus</name>
    <dbReference type="NCBI Taxonomy" id="2932259"/>
    <lineage>
        <taxon>Bacteria</taxon>
        <taxon>Bacillati</taxon>
        <taxon>Bacillota</taxon>
        <taxon>Bacilli</taxon>
        <taxon>Bacillales</taxon>
        <taxon>Bacillaceae</taxon>
        <taxon>Halobacillus</taxon>
    </lineage>
</organism>
<keyword evidence="2" id="KW-0012">Acyltransferase</keyword>
<keyword evidence="3" id="KW-1185">Reference proteome</keyword>
<dbReference type="Gene3D" id="3.40.630.30">
    <property type="match status" value="1"/>
</dbReference>
<dbReference type="PANTHER" id="PTHR47237">
    <property type="entry name" value="SLL0310 PROTEIN"/>
    <property type="match status" value="1"/>
</dbReference>
<dbReference type="EC" id="2.3.1.-" evidence="2"/>
<dbReference type="Pfam" id="PF13508">
    <property type="entry name" value="Acetyltransf_7"/>
    <property type="match status" value="1"/>
</dbReference>
<reference evidence="2" key="1">
    <citation type="submission" date="2022-04" db="EMBL/GenBank/DDBJ databases">
        <title>Halobacillus sp. isolated from saltern.</title>
        <authorList>
            <person name="Won M."/>
            <person name="Lee C.-M."/>
            <person name="Woen H.-Y."/>
            <person name="Kwon S.-W."/>
        </authorList>
    </citation>
    <scope>NUCLEOTIDE SEQUENCE</scope>
    <source>
        <strain evidence="2">SSHM10-5</strain>
    </source>
</reference>
<dbReference type="PROSITE" id="PS51186">
    <property type="entry name" value="GNAT"/>
    <property type="match status" value="1"/>
</dbReference>